<dbReference type="GO" id="GO:0016020">
    <property type="term" value="C:membrane"/>
    <property type="evidence" value="ECO:0007669"/>
    <property type="project" value="UniProtKB-SubCell"/>
</dbReference>
<feature type="transmembrane region" description="Helical" evidence="8">
    <location>
        <begin position="228"/>
        <end position="251"/>
    </location>
</feature>
<evidence type="ECO:0000256" key="6">
    <source>
        <dbReference type="ARBA" id="ARBA00022989"/>
    </source>
</evidence>
<organism evidence="9 10">
    <name type="scientific">Metabacillus litoralis</name>
    <dbReference type="NCBI Taxonomy" id="152268"/>
    <lineage>
        <taxon>Bacteria</taxon>
        <taxon>Bacillati</taxon>
        <taxon>Bacillota</taxon>
        <taxon>Bacilli</taxon>
        <taxon>Bacillales</taxon>
        <taxon>Bacillaceae</taxon>
        <taxon>Metabacillus</taxon>
    </lineage>
</organism>
<evidence type="ECO:0000256" key="3">
    <source>
        <dbReference type="ARBA" id="ARBA00022448"/>
    </source>
</evidence>
<feature type="transmembrane region" description="Helical" evidence="8">
    <location>
        <begin position="23"/>
        <end position="42"/>
    </location>
</feature>
<feature type="transmembrane region" description="Helical" evidence="8">
    <location>
        <begin position="193"/>
        <end position="216"/>
    </location>
</feature>
<feature type="transmembrane region" description="Helical" evidence="8">
    <location>
        <begin position="89"/>
        <end position="107"/>
    </location>
</feature>
<keyword evidence="6 8" id="KW-1133">Transmembrane helix</keyword>
<evidence type="ECO:0000256" key="8">
    <source>
        <dbReference type="SAM" id="Phobius"/>
    </source>
</evidence>
<keyword evidence="4" id="KW-0309">Germination</keyword>
<dbReference type="NCBIfam" id="TIGR00912">
    <property type="entry name" value="2A0309"/>
    <property type="match status" value="1"/>
</dbReference>
<evidence type="ECO:0000256" key="4">
    <source>
        <dbReference type="ARBA" id="ARBA00022544"/>
    </source>
</evidence>
<feature type="transmembrane region" description="Helical" evidence="8">
    <location>
        <begin position="282"/>
        <end position="306"/>
    </location>
</feature>
<keyword evidence="3" id="KW-0813">Transport</keyword>
<dbReference type="GO" id="GO:0009847">
    <property type="term" value="P:spore germination"/>
    <property type="evidence" value="ECO:0007669"/>
    <property type="project" value="InterPro"/>
</dbReference>
<accession>A0A5C6W7J1</accession>
<evidence type="ECO:0000256" key="2">
    <source>
        <dbReference type="ARBA" id="ARBA00007998"/>
    </source>
</evidence>
<gene>
    <name evidence="9" type="ORF">FS935_01550</name>
</gene>
<dbReference type="EMBL" id="VOQF01000001">
    <property type="protein sequence ID" value="TXC92905.1"/>
    <property type="molecule type" value="Genomic_DNA"/>
</dbReference>
<feature type="transmembrane region" description="Helical" evidence="8">
    <location>
        <begin position="352"/>
        <end position="372"/>
    </location>
</feature>
<sequence>MFFKNDVKKGCYINTYKISSKQLFILIFLFEIGSSIVVGLGFSAKQDAWLAILLALIGGIILFIIYFLLFKQNANKTLSEYLEDILGKYIGKVVAVFYSLYFLYIAGRVLRDFGDLIITTALDNTPLVIVNLVIVLLVMYSYYLGLEVIARAASIFSIILLLLALFFFIFAFIDQLPKVENLLPVLEKGWEPVLKAAFPLTLTFPFGEIIVFTMIFPFLNRQDQVFKVGLASLIFSGTLLMLTMTVILSILGPTVGGTAQFPLMDAIEKVNIANFIQRLDPIALGILIIGIYFKTTIFYFGALYGLEKIFKIKKQKRIYLLVITGAGLLASSIFMAEGLTEHLRIGLEIVPLYLHIPLQVCIPVILIVLSTFKYKMKLKST</sequence>
<feature type="transmembrane region" description="Helical" evidence="8">
    <location>
        <begin position="318"/>
        <end position="340"/>
    </location>
</feature>
<comment type="subcellular location">
    <subcellularLocation>
        <location evidence="1">Membrane</location>
        <topology evidence="1">Multi-pass membrane protein</topology>
    </subcellularLocation>
</comment>
<dbReference type="InterPro" id="IPR004761">
    <property type="entry name" value="Spore_GerAB"/>
</dbReference>
<dbReference type="Gene3D" id="1.20.1740.10">
    <property type="entry name" value="Amino acid/polyamine transporter I"/>
    <property type="match status" value="1"/>
</dbReference>
<evidence type="ECO:0000313" key="10">
    <source>
        <dbReference type="Proteomes" id="UP000321363"/>
    </source>
</evidence>
<keyword evidence="7 8" id="KW-0472">Membrane</keyword>
<dbReference type="PANTHER" id="PTHR34975:SF2">
    <property type="entry name" value="SPORE GERMINATION PROTEIN A2"/>
    <property type="match status" value="1"/>
</dbReference>
<comment type="caution">
    <text evidence="9">The sequence shown here is derived from an EMBL/GenBank/DDBJ whole genome shotgun (WGS) entry which is preliminary data.</text>
</comment>
<proteinExistence type="inferred from homology"/>
<evidence type="ECO:0000256" key="1">
    <source>
        <dbReference type="ARBA" id="ARBA00004141"/>
    </source>
</evidence>
<evidence type="ECO:0000313" key="9">
    <source>
        <dbReference type="EMBL" id="TXC92905.1"/>
    </source>
</evidence>
<evidence type="ECO:0000256" key="7">
    <source>
        <dbReference type="ARBA" id="ARBA00023136"/>
    </source>
</evidence>
<feature type="transmembrane region" description="Helical" evidence="8">
    <location>
        <begin position="152"/>
        <end position="173"/>
    </location>
</feature>
<protein>
    <submittedName>
        <fullName evidence="9">GerAB/ArcD/ProY family transporter</fullName>
    </submittedName>
</protein>
<dbReference type="Pfam" id="PF03845">
    <property type="entry name" value="Spore_permease"/>
    <property type="match status" value="1"/>
</dbReference>
<feature type="transmembrane region" description="Helical" evidence="8">
    <location>
        <begin position="127"/>
        <end position="145"/>
    </location>
</feature>
<evidence type="ECO:0000256" key="5">
    <source>
        <dbReference type="ARBA" id="ARBA00022692"/>
    </source>
</evidence>
<dbReference type="Proteomes" id="UP000321363">
    <property type="component" value="Unassembled WGS sequence"/>
</dbReference>
<name>A0A5C6W7J1_9BACI</name>
<dbReference type="PANTHER" id="PTHR34975">
    <property type="entry name" value="SPORE GERMINATION PROTEIN A2"/>
    <property type="match status" value="1"/>
</dbReference>
<keyword evidence="10" id="KW-1185">Reference proteome</keyword>
<keyword evidence="5 8" id="KW-0812">Transmembrane</keyword>
<feature type="transmembrane region" description="Helical" evidence="8">
    <location>
        <begin position="48"/>
        <end position="69"/>
    </location>
</feature>
<reference evidence="9 10" key="1">
    <citation type="journal article" date="2005" name="Int. J. Syst. Evol. Microbiol.">
        <title>Bacillus litoralis sp. nov., isolated from a tidal flat of the Yellow Sea in Korea.</title>
        <authorList>
            <person name="Yoon J.H."/>
            <person name="Oh T.K."/>
        </authorList>
    </citation>
    <scope>NUCLEOTIDE SEQUENCE [LARGE SCALE GENOMIC DNA]</scope>
    <source>
        <strain evidence="9 10">SW-211</strain>
    </source>
</reference>
<comment type="similarity">
    <text evidence="2">Belongs to the amino acid-polyamine-organocation (APC) superfamily. Spore germination protein (SGP) (TC 2.A.3.9) family.</text>
</comment>
<dbReference type="AlphaFoldDB" id="A0A5C6W7J1"/>